<dbReference type="InterPro" id="IPR021834">
    <property type="entry name" value="DUF3426"/>
</dbReference>
<accession>A0A941DRV2</accession>
<dbReference type="EMBL" id="JAGSPN010000301">
    <property type="protein sequence ID" value="MBR7784522.1"/>
    <property type="molecule type" value="Genomic_DNA"/>
</dbReference>
<dbReference type="Proteomes" id="UP000680067">
    <property type="component" value="Unassembled WGS sequence"/>
</dbReference>
<dbReference type="Pfam" id="PF11906">
    <property type="entry name" value="DUF3426"/>
    <property type="match status" value="1"/>
</dbReference>
<name>A0A941DRV2_9BURK</name>
<dbReference type="RefSeq" id="WP_212689705.1">
    <property type="nucleotide sequence ID" value="NZ_JAGSPN010000301.1"/>
</dbReference>
<organism evidence="1 2">
    <name type="scientific">Undibacterium luofuense</name>
    <dbReference type="NCBI Taxonomy" id="2828733"/>
    <lineage>
        <taxon>Bacteria</taxon>
        <taxon>Pseudomonadati</taxon>
        <taxon>Pseudomonadota</taxon>
        <taxon>Betaproteobacteria</taxon>
        <taxon>Burkholderiales</taxon>
        <taxon>Oxalobacteraceae</taxon>
        <taxon>Undibacterium</taxon>
    </lineage>
</organism>
<evidence type="ECO:0000313" key="2">
    <source>
        <dbReference type="Proteomes" id="UP000680067"/>
    </source>
</evidence>
<proteinExistence type="predicted"/>
<protein>
    <submittedName>
        <fullName evidence="1">DUF3426 domain-containing protein</fullName>
    </submittedName>
</protein>
<reference evidence="1" key="1">
    <citation type="submission" date="2021-04" db="EMBL/GenBank/DDBJ databases">
        <title>novel species isolated from subtropical streams in China.</title>
        <authorList>
            <person name="Lu H."/>
        </authorList>
    </citation>
    <scope>NUCLEOTIDE SEQUENCE</scope>
    <source>
        <strain evidence="1">LFS511W</strain>
    </source>
</reference>
<dbReference type="AlphaFoldDB" id="A0A941DRV2"/>
<feature type="non-terminal residue" evidence="1">
    <location>
        <position position="1"/>
    </location>
</feature>
<evidence type="ECO:0000313" key="1">
    <source>
        <dbReference type="EMBL" id="MBR7784522.1"/>
    </source>
</evidence>
<gene>
    <name evidence="1" type="ORF">KDM89_20520</name>
</gene>
<sequence length="104" mass="11694">AKIDQITIEANELISQDSDKNLFQLTVQLQNHSTMPMSWPHIELILNDAKDKTVIQKSFSPKEYLSEVDELGKGIAAGSDKNIKIYFELPKLKASGYHVGAFYP</sequence>
<keyword evidence="2" id="KW-1185">Reference proteome</keyword>
<comment type="caution">
    <text evidence="1">The sequence shown here is derived from an EMBL/GenBank/DDBJ whole genome shotgun (WGS) entry which is preliminary data.</text>
</comment>